<dbReference type="Proteomes" id="UP001345963">
    <property type="component" value="Unassembled WGS sequence"/>
</dbReference>
<evidence type="ECO:0000313" key="2">
    <source>
        <dbReference type="Proteomes" id="UP001345963"/>
    </source>
</evidence>
<dbReference type="EMBL" id="JAHUTI010060251">
    <property type="protein sequence ID" value="MED6251746.1"/>
    <property type="molecule type" value="Genomic_DNA"/>
</dbReference>
<accession>A0ABU7BP52</accession>
<comment type="caution">
    <text evidence="1">The sequence shown here is derived from an EMBL/GenBank/DDBJ whole genome shotgun (WGS) entry which is preliminary data.</text>
</comment>
<proteinExistence type="predicted"/>
<name>A0ABU7BP52_9TELE</name>
<organism evidence="1 2">
    <name type="scientific">Ataeniobius toweri</name>
    <dbReference type="NCBI Taxonomy" id="208326"/>
    <lineage>
        <taxon>Eukaryota</taxon>
        <taxon>Metazoa</taxon>
        <taxon>Chordata</taxon>
        <taxon>Craniata</taxon>
        <taxon>Vertebrata</taxon>
        <taxon>Euteleostomi</taxon>
        <taxon>Actinopterygii</taxon>
        <taxon>Neopterygii</taxon>
        <taxon>Teleostei</taxon>
        <taxon>Neoteleostei</taxon>
        <taxon>Acanthomorphata</taxon>
        <taxon>Ovalentaria</taxon>
        <taxon>Atherinomorphae</taxon>
        <taxon>Cyprinodontiformes</taxon>
        <taxon>Goodeidae</taxon>
        <taxon>Ataeniobius</taxon>
    </lineage>
</organism>
<protein>
    <submittedName>
        <fullName evidence="1">Uncharacterized protein</fullName>
    </submittedName>
</protein>
<keyword evidence="2" id="KW-1185">Reference proteome</keyword>
<sequence length="149" mass="16538">MDMSHSSPPTPTPPPSITLTPFPFPIVSGQRLCRLEETKSSSASLFVTHTHALIVFNGQNLHPYSEAIPREVPRLLAGLSGMACYWGSLLLIGWLIDLGVFYPLLVSVCWITMQNQTLWELLTHQPYASFAHSSESTCQHTHTAMPHLV</sequence>
<gene>
    <name evidence="1" type="ORF">ATANTOWER_002388</name>
</gene>
<reference evidence="1 2" key="1">
    <citation type="submission" date="2021-07" db="EMBL/GenBank/DDBJ databases">
        <authorList>
            <person name="Palmer J.M."/>
        </authorList>
    </citation>
    <scope>NUCLEOTIDE SEQUENCE [LARGE SCALE GENOMIC DNA]</scope>
    <source>
        <strain evidence="1 2">AT_MEX2019</strain>
        <tissue evidence="1">Muscle</tissue>
    </source>
</reference>
<evidence type="ECO:0000313" key="1">
    <source>
        <dbReference type="EMBL" id="MED6251746.1"/>
    </source>
</evidence>